<dbReference type="GO" id="GO:0043565">
    <property type="term" value="F:sequence-specific DNA binding"/>
    <property type="evidence" value="ECO:0007669"/>
    <property type="project" value="TreeGrafter"/>
</dbReference>
<evidence type="ECO:0000313" key="15">
    <source>
        <dbReference type="Proteomes" id="UP001367508"/>
    </source>
</evidence>
<evidence type="ECO:0000256" key="2">
    <source>
        <dbReference type="ARBA" id="ARBA00023015"/>
    </source>
</evidence>
<feature type="DNA-binding region" description="Homeobox" evidence="8">
    <location>
        <begin position="57"/>
        <end position="111"/>
    </location>
</feature>
<dbReference type="InterPro" id="IPR017970">
    <property type="entry name" value="Homeobox_CS"/>
</dbReference>
<dbReference type="GO" id="GO:0005634">
    <property type="term" value="C:nucleus"/>
    <property type="evidence" value="ECO:0007669"/>
    <property type="project" value="UniProtKB-SubCell"/>
</dbReference>
<dbReference type="Pfam" id="PF00046">
    <property type="entry name" value="Homeodomain"/>
    <property type="match status" value="1"/>
</dbReference>
<keyword evidence="15" id="KW-1185">Reference proteome</keyword>
<name>A0AAN9MXD0_CANGL</name>
<comment type="similarity">
    <text evidence="7 10">Belongs to the HD-ZIP homeobox family. Class I subfamily.</text>
</comment>
<organism evidence="14 15">
    <name type="scientific">Canavalia gladiata</name>
    <name type="common">Sword bean</name>
    <name type="synonym">Dolichos gladiatus</name>
    <dbReference type="NCBI Taxonomy" id="3824"/>
    <lineage>
        <taxon>Eukaryota</taxon>
        <taxon>Viridiplantae</taxon>
        <taxon>Streptophyta</taxon>
        <taxon>Embryophyta</taxon>
        <taxon>Tracheophyta</taxon>
        <taxon>Spermatophyta</taxon>
        <taxon>Magnoliopsida</taxon>
        <taxon>eudicotyledons</taxon>
        <taxon>Gunneridae</taxon>
        <taxon>Pentapetalae</taxon>
        <taxon>rosids</taxon>
        <taxon>fabids</taxon>
        <taxon>Fabales</taxon>
        <taxon>Fabaceae</taxon>
        <taxon>Papilionoideae</taxon>
        <taxon>50 kb inversion clade</taxon>
        <taxon>NPAAA clade</taxon>
        <taxon>indigoferoid/millettioid clade</taxon>
        <taxon>Phaseoleae</taxon>
        <taxon>Canavalia</taxon>
    </lineage>
</organism>
<keyword evidence="5 10" id="KW-0804">Transcription</keyword>
<dbReference type="AlphaFoldDB" id="A0AAN9MXD0"/>
<dbReference type="PROSITE" id="PS50071">
    <property type="entry name" value="HOMEOBOX_2"/>
    <property type="match status" value="1"/>
</dbReference>
<keyword evidence="3 8" id="KW-0238">DNA-binding</keyword>
<evidence type="ECO:0000256" key="8">
    <source>
        <dbReference type="PROSITE-ProRule" id="PRU00108"/>
    </source>
</evidence>
<protein>
    <recommendedName>
        <fullName evidence="10">Homeobox-leucine zipper protein</fullName>
    </recommendedName>
    <alternativeName>
        <fullName evidence="10">HD-ZIP protein</fullName>
    </alternativeName>
    <alternativeName>
        <fullName evidence="10">Homeodomain transcription factor</fullName>
    </alternativeName>
</protein>
<evidence type="ECO:0000256" key="10">
    <source>
        <dbReference type="RuleBase" id="RU369038"/>
    </source>
</evidence>
<dbReference type="CDD" id="cd00086">
    <property type="entry name" value="homeodomain"/>
    <property type="match status" value="1"/>
</dbReference>
<dbReference type="GO" id="GO:0000981">
    <property type="term" value="F:DNA-binding transcription factor activity, RNA polymerase II-specific"/>
    <property type="evidence" value="ECO:0007669"/>
    <property type="project" value="UniProtKB-UniRule"/>
</dbReference>
<sequence length="215" mass="25485">MNHLAIEDHMMLFSQLYPDSFTQISTPQQGENKPRRRRNKKNKRGENGSVVGTIKKRKLTAEQVNLLEENFGNEHKLESERKDRLALELGLDPRQVAVWFQNRRSRWKNKKLEEEYNNLKNVHETILLEKCHLETEVLNLREQLLKAKKEIQRLLEHADRAPSNNSSSSQSHSHLMEVMNPPFLGNFRVKDYDDSDMFYISETYINGMEWINMYI</sequence>
<dbReference type="SUPFAM" id="SSF46689">
    <property type="entry name" value="Homeodomain-like"/>
    <property type="match status" value="1"/>
</dbReference>
<evidence type="ECO:0000256" key="7">
    <source>
        <dbReference type="ARBA" id="ARBA00025748"/>
    </source>
</evidence>
<dbReference type="SMART" id="SM00389">
    <property type="entry name" value="HOX"/>
    <property type="match status" value="1"/>
</dbReference>
<proteinExistence type="inferred from homology"/>
<dbReference type="InterPro" id="IPR009057">
    <property type="entry name" value="Homeodomain-like_sf"/>
</dbReference>
<feature type="compositionally biased region" description="Basic residues" evidence="12">
    <location>
        <begin position="34"/>
        <end position="43"/>
    </location>
</feature>
<dbReference type="PANTHER" id="PTHR24326">
    <property type="entry name" value="HOMEOBOX-LEUCINE ZIPPER PROTEIN"/>
    <property type="match status" value="1"/>
</dbReference>
<keyword evidence="2 10" id="KW-0805">Transcription regulation</keyword>
<comment type="subcellular location">
    <subcellularLocation>
        <location evidence="1 8 9">Nucleus</location>
    </subcellularLocation>
</comment>
<dbReference type="Gene3D" id="1.10.10.60">
    <property type="entry name" value="Homeodomain-like"/>
    <property type="match status" value="1"/>
</dbReference>
<evidence type="ECO:0000256" key="5">
    <source>
        <dbReference type="ARBA" id="ARBA00023163"/>
    </source>
</evidence>
<feature type="region of interest" description="Disordered" evidence="12">
    <location>
        <begin position="22"/>
        <end position="50"/>
    </location>
</feature>
<comment type="caution">
    <text evidence="14">The sequence shown here is derived from an EMBL/GenBank/DDBJ whole genome shotgun (WGS) entry which is preliminary data.</text>
</comment>
<dbReference type="EMBL" id="JAYMYQ010000001">
    <property type="protein sequence ID" value="KAK7359977.1"/>
    <property type="molecule type" value="Genomic_DNA"/>
</dbReference>
<evidence type="ECO:0000313" key="14">
    <source>
        <dbReference type="EMBL" id="KAK7359977.1"/>
    </source>
</evidence>
<keyword evidence="11" id="KW-0175">Coiled coil</keyword>
<evidence type="ECO:0000259" key="13">
    <source>
        <dbReference type="PROSITE" id="PS50071"/>
    </source>
</evidence>
<evidence type="ECO:0000256" key="3">
    <source>
        <dbReference type="ARBA" id="ARBA00023125"/>
    </source>
</evidence>
<dbReference type="PROSITE" id="PS00027">
    <property type="entry name" value="HOMEOBOX_1"/>
    <property type="match status" value="1"/>
</dbReference>
<evidence type="ECO:0000256" key="6">
    <source>
        <dbReference type="ARBA" id="ARBA00023242"/>
    </source>
</evidence>
<keyword evidence="6 8" id="KW-0539">Nucleus</keyword>
<dbReference type="Proteomes" id="UP001367508">
    <property type="component" value="Unassembled WGS sequence"/>
</dbReference>
<dbReference type="GO" id="GO:0009733">
    <property type="term" value="P:response to auxin"/>
    <property type="evidence" value="ECO:0007669"/>
    <property type="project" value="UniProtKB-ARBA"/>
</dbReference>
<evidence type="ECO:0000256" key="12">
    <source>
        <dbReference type="SAM" id="MobiDB-lite"/>
    </source>
</evidence>
<dbReference type="InterPro" id="IPR001356">
    <property type="entry name" value="HD"/>
</dbReference>
<evidence type="ECO:0000256" key="11">
    <source>
        <dbReference type="SAM" id="Coils"/>
    </source>
</evidence>
<keyword evidence="4 8" id="KW-0371">Homeobox</keyword>
<dbReference type="InterPro" id="IPR045224">
    <property type="entry name" value="HDZip_class_I_plant"/>
</dbReference>
<evidence type="ECO:0000256" key="1">
    <source>
        <dbReference type="ARBA" id="ARBA00004123"/>
    </source>
</evidence>
<dbReference type="InterPro" id="IPR000047">
    <property type="entry name" value="HTH_motif"/>
</dbReference>
<dbReference type="PRINTS" id="PR00031">
    <property type="entry name" value="HTHREPRESSR"/>
</dbReference>
<dbReference type="GO" id="GO:0045893">
    <property type="term" value="P:positive regulation of DNA-templated transcription"/>
    <property type="evidence" value="ECO:0007669"/>
    <property type="project" value="TreeGrafter"/>
</dbReference>
<accession>A0AAN9MXD0</accession>
<feature type="coiled-coil region" evidence="11">
    <location>
        <begin position="102"/>
        <end position="161"/>
    </location>
</feature>
<gene>
    <name evidence="14" type="ORF">VNO77_01947</name>
</gene>
<evidence type="ECO:0000256" key="9">
    <source>
        <dbReference type="RuleBase" id="RU000682"/>
    </source>
</evidence>
<feature type="domain" description="Homeobox" evidence="13">
    <location>
        <begin position="55"/>
        <end position="110"/>
    </location>
</feature>
<evidence type="ECO:0000256" key="4">
    <source>
        <dbReference type="ARBA" id="ARBA00023155"/>
    </source>
</evidence>
<dbReference type="FunFam" id="1.10.10.60:FF:000241">
    <property type="entry name" value="homeobox-leucine zipper protein ATHB-40"/>
    <property type="match status" value="1"/>
</dbReference>
<comment type="function">
    <text evidence="10">Transcription factor.</text>
</comment>
<dbReference type="PANTHER" id="PTHR24326:SF527">
    <property type="entry name" value="HOMEOBOX-LEUCINE ZIPPER PROTEIN ATHB-40"/>
    <property type="match status" value="1"/>
</dbReference>
<reference evidence="14 15" key="1">
    <citation type="submission" date="2024-01" db="EMBL/GenBank/DDBJ databases">
        <title>The genomes of 5 underutilized Papilionoideae crops provide insights into root nodulation and disease resistanc.</title>
        <authorList>
            <person name="Jiang F."/>
        </authorList>
    </citation>
    <scope>NUCLEOTIDE SEQUENCE [LARGE SCALE GENOMIC DNA]</scope>
    <source>
        <strain evidence="14">LVBAO_FW01</strain>
        <tissue evidence="14">Leaves</tissue>
    </source>
</reference>